<proteinExistence type="inferred from homology"/>
<comment type="pathway">
    <text evidence="2">Carbohydrate degradation; glycolysis; pyruvate from D-glyceraldehyde 3-phosphate: step 4/5.</text>
</comment>
<evidence type="ECO:0000256" key="4">
    <source>
        <dbReference type="ARBA" id="ARBA00012058"/>
    </source>
</evidence>
<dbReference type="InterPro" id="IPR036849">
    <property type="entry name" value="Enolase-like_C_sf"/>
</dbReference>
<evidence type="ECO:0000256" key="5">
    <source>
        <dbReference type="ARBA" id="ARBA00022490"/>
    </source>
</evidence>
<evidence type="ECO:0000256" key="7">
    <source>
        <dbReference type="ARBA" id="ARBA00023152"/>
    </source>
</evidence>
<dbReference type="EC" id="4.2.1.11" evidence="4"/>
<dbReference type="PANTHER" id="PTHR11902">
    <property type="entry name" value="ENOLASE"/>
    <property type="match status" value="1"/>
</dbReference>
<evidence type="ECO:0000256" key="1">
    <source>
        <dbReference type="ARBA" id="ARBA00004496"/>
    </source>
</evidence>
<evidence type="ECO:0000256" key="12">
    <source>
        <dbReference type="ARBA" id="ARBA00042657"/>
    </source>
</evidence>
<evidence type="ECO:0000256" key="2">
    <source>
        <dbReference type="ARBA" id="ARBA00005031"/>
    </source>
</evidence>
<dbReference type="SMART" id="SM01192">
    <property type="entry name" value="Enolase_C"/>
    <property type="match status" value="1"/>
</dbReference>
<evidence type="ECO:0000259" key="14">
    <source>
        <dbReference type="SMART" id="SM01192"/>
    </source>
</evidence>
<comment type="subcellular location">
    <subcellularLocation>
        <location evidence="1">Cytoplasm</location>
    </subcellularLocation>
</comment>
<dbReference type="InterPro" id="IPR000941">
    <property type="entry name" value="Enolase"/>
</dbReference>
<comment type="similarity">
    <text evidence="3">Belongs to the enolase family.</text>
</comment>
<evidence type="ECO:0000313" key="15">
    <source>
        <dbReference type="EMBL" id="VFV45702.1"/>
    </source>
</evidence>
<gene>
    <name evidence="15" type="ORF">LYPA_23C019591</name>
</gene>
<evidence type="ECO:0000256" key="3">
    <source>
        <dbReference type="ARBA" id="ARBA00009604"/>
    </source>
</evidence>
<dbReference type="SUPFAM" id="SSF51604">
    <property type="entry name" value="Enolase C-terminal domain-like"/>
    <property type="match status" value="1"/>
</dbReference>
<dbReference type="InterPro" id="IPR020810">
    <property type="entry name" value="Enolase_C"/>
</dbReference>
<keyword evidence="7" id="KW-0324">Glycolysis</keyword>
<organism evidence="15 16">
    <name type="scientific">Lynx pardinus</name>
    <name type="common">Iberian lynx</name>
    <name type="synonym">Felis pardina</name>
    <dbReference type="NCBI Taxonomy" id="191816"/>
    <lineage>
        <taxon>Eukaryota</taxon>
        <taxon>Metazoa</taxon>
        <taxon>Chordata</taxon>
        <taxon>Craniata</taxon>
        <taxon>Vertebrata</taxon>
        <taxon>Euteleostomi</taxon>
        <taxon>Mammalia</taxon>
        <taxon>Eutheria</taxon>
        <taxon>Laurasiatheria</taxon>
        <taxon>Carnivora</taxon>
        <taxon>Feliformia</taxon>
        <taxon>Felidae</taxon>
        <taxon>Felinae</taxon>
        <taxon>Lynx</taxon>
    </lineage>
</organism>
<evidence type="ECO:0000256" key="11">
    <source>
        <dbReference type="ARBA" id="ARBA00041942"/>
    </source>
</evidence>
<dbReference type="GO" id="GO:0004634">
    <property type="term" value="F:phosphopyruvate hydratase activity"/>
    <property type="evidence" value="ECO:0007669"/>
    <property type="project" value="UniProtKB-EC"/>
</dbReference>
<dbReference type="Proteomes" id="UP000386466">
    <property type="component" value="Unassembled WGS sequence"/>
</dbReference>
<dbReference type="AlphaFoldDB" id="A0A485PTK4"/>
<dbReference type="UniPathway" id="UPA00109">
    <property type="reaction ID" value="UER00187"/>
</dbReference>
<reference evidence="15 16" key="1">
    <citation type="submission" date="2019-01" db="EMBL/GenBank/DDBJ databases">
        <authorList>
            <person name="Alioto T."/>
            <person name="Alioto T."/>
        </authorList>
    </citation>
    <scope>NUCLEOTIDE SEQUENCE [LARGE SCALE GENOMIC DNA]</scope>
</reference>
<keyword evidence="6" id="KW-0479">Metal-binding</keyword>
<evidence type="ECO:0000256" key="8">
    <source>
        <dbReference type="ARBA" id="ARBA00023239"/>
    </source>
</evidence>
<evidence type="ECO:0000256" key="6">
    <source>
        <dbReference type="ARBA" id="ARBA00022723"/>
    </source>
</evidence>
<name>A0A485PTK4_LYNPA</name>
<evidence type="ECO:0000256" key="13">
    <source>
        <dbReference type="ARBA" id="ARBA00042698"/>
    </source>
</evidence>
<keyword evidence="5" id="KW-0963">Cytoplasm</keyword>
<dbReference type="EMBL" id="CAAGRJ010037889">
    <property type="protein sequence ID" value="VFV45702.1"/>
    <property type="molecule type" value="Genomic_DNA"/>
</dbReference>
<dbReference type="Pfam" id="PF00113">
    <property type="entry name" value="Enolase_C"/>
    <property type="match status" value="1"/>
</dbReference>
<dbReference type="PANTHER" id="PTHR11902:SF5">
    <property type="entry name" value="BETA-ENOLASE"/>
    <property type="match status" value="1"/>
</dbReference>
<dbReference type="GO" id="GO:0000015">
    <property type="term" value="C:phosphopyruvate hydratase complex"/>
    <property type="evidence" value="ECO:0007669"/>
    <property type="project" value="InterPro"/>
</dbReference>
<dbReference type="GO" id="GO:0000287">
    <property type="term" value="F:magnesium ion binding"/>
    <property type="evidence" value="ECO:0007669"/>
    <property type="project" value="InterPro"/>
</dbReference>
<accession>A0A485PTK4</accession>
<evidence type="ECO:0000256" key="9">
    <source>
        <dbReference type="ARBA" id="ARBA00031125"/>
    </source>
</evidence>
<keyword evidence="8" id="KW-0456">Lyase</keyword>
<dbReference type="Gene3D" id="3.20.20.120">
    <property type="entry name" value="Enolase-like C-terminal domain"/>
    <property type="match status" value="1"/>
</dbReference>
<keyword evidence="16" id="KW-1185">Reference proteome</keyword>
<comment type="function">
    <text evidence="10">Glycolytic enzyme that catalyzes the conversion of 2-phosphoglycerate to phosphoenolpyruvate. Appears to have a function in striated muscle development and regeneration.</text>
</comment>
<feature type="domain" description="Enolase C-terminal TIM barrel" evidence="14">
    <location>
        <begin position="43"/>
        <end position="149"/>
    </location>
</feature>
<evidence type="ECO:0000313" key="16">
    <source>
        <dbReference type="Proteomes" id="UP000386466"/>
    </source>
</evidence>
<sequence length="149" mass="16441">MAMQKIFTWEILDSRDNPMVDVVLHMARGQIPSSCAQKSFHRGSHVGNKLATQEFIFLPVGASSFKEAMHIGTEVYHHLKAVIKAKNGKDATNLGNESSFALNILENSEALELLKTAIQEAGYPDKVVIGMDGTASEFCCNGKYDFDFK</sequence>
<evidence type="ECO:0000256" key="10">
    <source>
        <dbReference type="ARBA" id="ARBA00037209"/>
    </source>
</evidence>
<protein>
    <recommendedName>
        <fullName evidence="4">phosphopyruvate hydratase</fullName>
        <ecNumber evidence="4">4.2.1.11</ecNumber>
    </recommendedName>
    <alternativeName>
        <fullName evidence="9">2-phospho-D-glycerate hydro-lyase</fullName>
    </alternativeName>
    <alternativeName>
        <fullName evidence="11">Enolase 3</fullName>
    </alternativeName>
    <alternativeName>
        <fullName evidence="13">Muscle-specific enolase</fullName>
    </alternativeName>
    <alternativeName>
        <fullName evidence="12">Skeletal muscle enolase</fullName>
    </alternativeName>
</protein>
<dbReference type="GO" id="GO:0006096">
    <property type="term" value="P:glycolytic process"/>
    <property type="evidence" value="ECO:0007669"/>
    <property type="project" value="UniProtKB-UniPathway"/>
</dbReference>